<dbReference type="FunFam" id="3.10.120.10:FF:000003">
    <property type="entry name" value="membrane-associated progesterone receptor component 1"/>
    <property type="match status" value="2"/>
</dbReference>
<name>A0A8K1C7F2_PYTOL</name>
<evidence type="ECO:0000313" key="5">
    <source>
        <dbReference type="Proteomes" id="UP000794436"/>
    </source>
</evidence>
<feature type="transmembrane region" description="Helical" evidence="2">
    <location>
        <begin position="6"/>
        <end position="26"/>
    </location>
</feature>
<dbReference type="InterPro" id="IPR036400">
    <property type="entry name" value="Cyt_B5-like_heme/steroid_sf"/>
</dbReference>
<evidence type="ECO:0000256" key="1">
    <source>
        <dbReference type="ARBA" id="ARBA00038357"/>
    </source>
</evidence>
<keyword evidence="2" id="KW-1133">Transmembrane helix</keyword>
<keyword evidence="5" id="KW-1185">Reference proteome</keyword>
<dbReference type="PANTHER" id="PTHR10281:SF76">
    <property type="entry name" value="CALCUTTA CUP-RELATED"/>
    <property type="match status" value="1"/>
</dbReference>
<dbReference type="AlphaFoldDB" id="A0A8K1C7F2"/>
<dbReference type="SUPFAM" id="SSF55856">
    <property type="entry name" value="Cytochrome b5-like heme/steroid binding domain"/>
    <property type="match status" value="2"/>
</dbReference>
<keyword evidence="2" id="KW-0812">Transmembrane</keyword>
<comment type="similarity">
    <text evidence="1">Belongs to the cytochrome b5 family. MAPR subfamily.</text>
</comment>
<protein>
    <recommendedName>
        <fullName evidence="3">Cytochrome b5 heme-binding domain-containing protein</fullName>
    </recommendedName>
</protein>
<evidence type="ECO:0000259" key="3">
    <source>
        <dbReference type="SMART" id="SM01117"/>
    </source>
</evidence>
<dbReference type="EMBL" id="SPLM01000114">
    <property type="protein sequence ID" value="TMW57835.1"/>
    <property type="molecule type" value="Genomic_DNA"/>
</dbReference>
<keyword evidence="2" id="KW-0472">Membrane</keyword>
<dbReference type="Gene3D" id="1.20.5.110">
    <property type="match status" value="1"/>
</dbReference>
<organism evidence="4 5">
    <name type="scientific">Pythium oligandrum</name>
    <name type="common">Mycoparasitic fungus</name>
    <dbReference type="NCBI Taxonomy" id="41045"/>
    <lineage>
        <taxon>Eukaryota</taxon>
        <taxon>Sar</taxon>
        <taxon>Stramenopiles</taxon>
        <taxon>Oomycota</taxon>
        <taxon>Peronosporomycetes</taxon>
        <taxon>Pythiales</taxon>
        <taxon>Pythiaceae</taxon>
        <taxon>Pythium</taxon>
    </lineage>
</organism>
<comment type="caution">
    <text evidence="4">The sequence shown here is derived from an EMBL/GenBank/DDBJ whole genome shotgun (WGS) entry which is preliminary data.</text>
</comment>
<dbReference type="Proteomes" id="UP000794436">
    <property type="component" value="Unassembled WGS sequence"/>
</dbReference>
<dbReference type="InterPro" id="IPR050577">
    <property type="entry name" value="MAPR/NEUFC/NENF-like"/>
</dbReference>
<feature type="domain" description="Cytochrome b5 heme-binding" evidence="3">
    <location>
        <begin position="210"/>
        <end position="308"/>
    </location>
</feature>
<dbReference type="InterPro" id="IPR001199">
    <property type="entry name" value="Cyt_B5-like_heme/steroid-bd"/>
</dbReference>
<feature type="domain" description="Cytochrome b5 heme-binding" evidence="3">
    <location>
        <begin position="313"/>
        <end position="412"/>
    </location>
</feature>
<dbReference type="OrthoDB" id="547796at2759"/>
<feature type="transmembrane region" description="Helical" evidence="2">
    <location>
        <begin position="155"/>
        <end position="176"/>
    </location>
</feature>
<dbReference type="Gene3D" id="3.10.120.10">
    <property type="entry name" value="Cytochrome b5-like heme/steroid binding domain"/>
    <property type="match status" value="2"/>
</dbReference>
<evidence type="ECO:0000256" key="2">
    <source>
        <dbReference type="SAM" id="Phobius"/>
    </source>
</evidence>
<dbReference type="GO" id="GO:0012505">
    <property type="term" value="C:endomembrane system"/>
    <property type="evidence" value="ECO:0007669"/>
    <property type="project" value="TreeGrafter"/>
</dbReference>
<evidence type="ECO:0000313" key="4">
    <source>
        <dbReference type="EMBL" id="TMW57835.1"/>
    </source>
</evidence>
<sequence length="413" mass="46574">MERLKSDNVLLGAGVAVIAIVAFRYWNASVEEERMRATHKSLSKTVAEKKEIRRRVKESRGKPIDIDRGISQAETVSHSLGAVKDSFVQASQLHEREEKLGDLAVKTERMKDTAGDFYKSMKAVNDENAKKKCSDDTGRNHSGGKQRMMEWLKGVNDNVLLGAGVAVIAIVVLRYWNASVEAEHMRALAAARERQAKAKAEKKEIRRRFFTLEELKEFNGENGKPIYIAVLDEVYDVSNKRDFYGPGAGYHLFAGREASRALAKMSFEKEDLENEDLSDLSFMDNETLQDWVMKFSLYNGYPNVGRILRNRDLTREELRQYNGVDNPRKTCYVGVNGKIFDVTLDGLNHYGPKGGYSQFAGRDASRALACMLLTDDALDNPSIEGITEQQQKTLADWETKLAQKYPVIGQILD</sequence>
<dbReference type="Pfam" id="PF00173">
    <property type="entry name" value="Cyt-b5"/>
    <property type="match status" value="2"/>
</dbReference>
<gene>
    <name evidence="4" type="ORF">Poli38472_014438</name>
</gene>
<accession>A0A8K1C7F2</accession>
<proteinExistence type="inferred from homology"/>
<dbReference type="GO" id="GO:0016020">
    <property type="term" value="C:membrane"/>
    <property type="evidence" value="ECO:0007669"/>
    <property type="project" value="TreeGrafter"/>
</dbReference>
<reference evidence="4" key="1">
    <citation type="submission" date="2019-03" db="EMBL/GenBank/DDBJ databases">
        <title>Long read genome sequence of the mycoparasitic Pythium oligandrum ATCC 38472 isolated from sugarbeet rhizosphere.</title>
        <authorList>
            <person name="Gaulin E."/>
        </authorList>
    </citation>
    <scope>NUCLEOTIDE SEQUENCE</scope>
    <source>
        <strain evidence="4">ATCC 38472_TT</strain>
    </source>
</reference>
<dbReference type="SMART" id="SM01117">
    <property type="entry name" value="Cyt-b5"/>
    <property type="match status" value="2"/>
</dbReference>
<dbReference type="PANTHER" id="PTHR10281">
    <property type="entry name" value="MEMBRANE-ASSOCIATED PROGESTERONE RECEPTOR COMPONENT-RELATED"/>
    <property type="match status" value="1"/>
</dbReference>